<feature type="transmembrane region" description="Helical" evidence="6">
    <location>
        <begin position="171"/>
        <end position="194"/>
    </location>
</feature>
<comment type="subcellular location">
    <subcellularLocation>
        <location evidence="1 6">Cell membrane</location>
        <topology evidence="1 6">Multi-pass membrane protein</topology>
    </subcellularLocation>
</comment>
<feature type="transmembrane region" description="Helical" evidence="6">
    <location>
        <begin position="359"/>
        <end position="377"/>
    </location>
</feature>
<feature type="transmembrane region" description="Helical" evidence="6">
    <location>
        <begin position="276"/>
        <end position="298"/>
    </location>
</feature>
<keyword evidence="6" id="KW-0675">Receptor</keyword>
<keyword evidence="3 6" id="KW-0812">Transmembrane</keyword>
<dbReference type="Proteomes" id="UP001105220">
    <property type="component" value="Unplaced"/>
</dbReference>
<feature type="transmembrane region" description="Helical" evidence="6">
    <location>
        <begin position="249"/>
        <end position="270"/>
    </location>
</feature>
<evidence type="ECO:0000256" key="3">
    <source>
        <dbReference type="ARBA" id="ARBA00022692"/>
    </source>
</evidence>
<accession>A0A6E8VPF3</accession>
<evidence type="ECO:0000256" key="4">
    <source>
        <dbReference type="ARBA" id="ARBA00022989"/>
    </source>
</evidence>
<dbReference type="InterPro" id="IPR013604">
    <property type="entry name" value="7TM_chemorcpt"/>
</dbReference>
<dbReference type="GO" id="GO:0050909">
    <property type="term" value="P:sensory perception of taste"/>
    <property type="evidence" value="ECO:0007669"/>
    <property type="project" value="InterPro"/>
</dbReference>
<dbReference type="EnsemblMetazoa" id="ACON006143-RD">
    <property type="protein sequence ID" value="ACON006143-PD"/>
    <property type="gene ID" value="ACON006143"/>
</dbReference>
<feature type="transmembrane region" description="Helical" evidence="6">
    <location>
        <begin position="76"/>
        <end position="96"/>
    </location>
</feature>
<dbReference type="Pfam" id="PF08395">
    <property type="entry name" value="7tm_7"/>
    <property type="match status" value="1"/>
</dbReference>
<evidence type="ECO:0000256" key="1">
    <source>
        <dbReference type="ARBA" id="ARBA00004651"/>
    </source>
</evidence>
<evidence type="ECO:0000256" key="2">
    <source>
        <dbReference type="ARBA" id="ARBA00022475"/>
    </source>
</evidence>
<keyword evidence="5 6" id="KW-0472">Membrane</keyword>
<dbReference type="GO" id="GO:0005886">
    <property type="term" value="C:plasma membrane"/>
    <property type="evidence" value="ECO:0007669"/>
    <property type="project" value="UniProtKB-SubCell"/>
</dbReference>
<dbReference type="VEuPathDB" id="VectorBase:ACON2_032593"/>
<organism evidence="7 8">
    <name type="scientific">Anopheles coluzzii</name>
    <name type="common">African malaria mosquito</name>
    <dbReference type="NCBI Taxonomy" id="1518534"/>
    <lineage>
        <taxon>Eukaryota</taxon>
        <taxon>Metazoa</taxon>
        <taxon>Ecdysozoa</taxon>
        <taxon>Arthropoda</taxon>
        <taxon>Hexapoda</taxon>
        <taxon>Insecta</taxon>
        <taxon>Pterygota</taxon>
        <taxon>Neoptera</taxon>
        <taxon>Endopterygota</taxon>
        <taxon>Diptera</taxon>
        <taxon>Nematocera</taxon>
        <taxon>Culicoidea</taxon>
        <taxon>Culicidae</taxon>
        <taxon>Anophelinae</taxon>
        <taxon>Anopheles</taxon>
    </lineage>
</organism>
<feature type="transmembrane region" description="Helical" evidence="6">
    <location>
        <begin position="136"/>
        <end position="159"/>
    </location>
</feature>
<keyword evidence="4 6" id="KW-1133">Transmembrane helix</keyword>
<proteinExistence type="inferred from homology"/>
<feature type="transmembrane region" description="Helical" evidence="6">
    <location>
        <begin position="37"/>
        <end position="60"/>
    </location>
</feature>
<keyword evidence="2 6" id="KW-1003">Cell membrane</keyword>
<evidence type="ECO:0000256" key="6">
    <source>
        <dbReference type="RuleBase" id="RU363108"/>
    </source>
</evidence>
<reference evidence="7" key="2">
    <citation type="submission" date="2020-05" db="UniProtKB">
        <authorList>
            <consortium name="EnsemblMetazoa"/>
        </authorList>
    </citation>
    <scope>IDENTIFICATION</scope>
    <source>
        <strain evidence="7">Ngousso</strain>
    </source>
</reference>
<keyword evidence="6" id="KW-0807">Transducer</keyword>
<keyword evidence="8" id="KW-1185">Reference proteome</keyword>
<dbReference type="AlphaFoldDB" id="A0A6E8VPF3"/>
<evidence type="ECO:0000256" key="5">
    <source>
        <dbReference type="ARBA" id="ARBA00023136"/>
    </source>
</evidence>
<sequence length="384" mass="44893">MHAELQFLNIFNYCFVSPTYLHLDSLTNRYEFQCRNVYWMVTLLAVLVTCSFSCATFLMLEILRNHLASVMTTTTILLYMMRYLVMVPHIMWILLYRGRLKHDCAFALSIVQEKDKRLFQMPKLADQRRKRKTLQLYWVQIGCIVVSLLLGSVVQSYTLWSIASASREHLFGYYLFNLLALVVMIFISLMHLMYAQCWALLISFYLEELVWITKSEHLELGSLRTVIALWDDLTYFKQRVASTFGIMNVLHLLDILITCATESYAIIYFYEFGFNLLGALLSVVILVLCTGDCFLFAYAHDLVEVKEAELKDALKSMQYTNLKRQSRDQKDFYDLVNLKLMMESPKITACGLFEINLQIFYNVFAAIITYIVILFQFRGFEKSP</sequence>
<comment type="similarity">
    <text evidence="6">Belongs to the insect chemoreceptor superfamily. Gustatory receptor (GR) family.</text>
</comment>
<comment type="function">
    <text evidence="6">Gustatory receptor which mediates acceptance or avoidance behavior, depending on its substrates.</text>
</comment>
<evidence type="ECO:0000313" key="7">
    <source>
        <dbReference type="EnsemblMetazoa" id="ACON006143-PD"/>
    </source>
</evidence>
<name>A0A6E8VPF3_ANOCL</name>
<dbReference type="VEuPathDB" id="VectorBase:ACON006143"/>
<reference key="1">
    <citation type="journal article" date="2019" name="Genes (Basel)">
        <title>A High-Quality De novo Genome Assembly from a Single Mosquito Using PacBio Sequencing.</title>
        <authorList>
            <person name="Kingan S.B."/>
            <person name="Heaton H."/>
            <person name="Cudini J."/>
            <person name="Lambert C.C."/>
            <person name="Baybayan P."/>
            <person name="Galvin B.D."/>
            <person name="Durbin R."/>
            <person name="Korlach J."/>
            <person name="Lawniczak M.K.N."/>
        </authorList>
    </citation>
    <scope>NUCLEOTIDE SEQUENCE [LARGE SCALE GENOMIC DNA]</scope>
    <source>
        <strain>Mali-NIH</strain>
    </source>
</reference>
<protein>
    <recommendedName>
        <fullName evidence="6">Gustatory receptor</fullName>
    </recommendedName>
</protein>
<dbReference type="GO" id="GO:0007165">
    <property type="term" value="P:signal transduction"/>
    <property type="evidence" value="ECO:0007669"/>
    <property type="project" value="UniProtKB-KW"/>
</dbReference>
<evidence type="ECO:0000313" key="8">
    <source>
        <dbReference type="Proteomes" id="UP001105220"/>
    </source>
</evidence>